<feature type="domain" description="Translation elongation factor P/YeiP central" evidence="1">
    <location>
        <begin position="1"/>
        <end position="26"/>
    </location>
</feature>
<name>A0ABU4GDT4_9BACL</name>
<reference evidence="2 3" key="1">
    <citation type="submission" date="2023-06" db="EMBL/GenBank/DDBJ databases">
        <title>Sporosarcina sp. nov., isolated from Korean traditional fermented seafood 'Jeotgal'.</title>
        <authorList>
            <person name="Yang A.I."/>
            <person name="Shin N.-R."/>
        </authorList>
    </citation>
    <scope>NUCLEOTIDE SEQUENCE [LARGE SCALE GENOMIC DNA]</scope>
    <source>
        <strain evidence="2 3">KCTC13119</strain>
    </source>
</reference>
<sequence>MYANSEDHVFIDNESYEQIELPSGQILKGHRVESYMPF</sequence>
<gene>
    <name evidence="2" type="ORF">QT711_15190</name>
</gene>
<dbReference type="Pfam" id="PF01132">
    <property type="entry name" value="EFP"/>
    <property type="match status" value="1"/>
</dbReference>
<keyword evidence="3" id="KW-1185">Reference proteome</keyword>
<dbReference type="Gene3D" id="2.40.50.140">
    <property type="entry name" value="Nucleic acid-binding proteins"/>
    <property type="match status" value="1"/>
</dbReference>
<organism evidence="2 3">
    <name type="scientific">Sporosarcina saromensis</name>
    <dbReference type="NCBI Taxonomy" id="359365"/>
    <lineage>
        <taxon>Bacteria</taxon>
        <taxon>Bacillati</taxon>
        <taxon>Bacillota</taxon>
        <taxon>Bacilli</taxon>
        <taxon>Bacillales</taxon>
        <taxon>Caryophanaceae</taxon>
        <taxon>Sporosarcina</taxon>
    </lineage>
</organism>
<evidence type="ECO:0000259" key="1">
    <source>
        <dbReference type="Pfam" id="PF01132"/>
    </source>
</evidence>
<comment type="caution">
    <text evidence="2">The sequence shown here is derived from an EMBL/GenBank/DDBJ whole genome shotgun (WGS) entry which is preliminary data.</text>
</comment>
<dbReference type="SUPFAM" id="SSF50249">
    <property type="entry name" value="Nucleic acid-binding proteins"/>
    <property type="match status" value="1"/>
</dbReference>
<protein>
    <recommendedName>
        <fullName evidence="1">Translation elongation factor P/YeiP central domain-containing protein</fullName>
    </recommendedName>
</protein>
<dbReference type="Proteomes" id="UP001282284">
    <property type="component" value="Unassembled WGS sequence"/>
</dbReference>
<evidence type="ECO:0000313" key="3">
    <source>
        <dbReference type="Proteomes" id="UP001282284"/>
    </source>
</evidence>
<proteinExistence type="predicted"/>
<accession>A0ABU4GDT4</accession>
<dbReference type="InterPro" id="IPR001059">
    <property type="entry name" value="Transl_elong_P/YeiP_cen"/>
</dbReference>
<evidence type="ECO:0000313" key="2">
    <source>
        <dbReference type="EMBL" id="MDW0114542.1"/>
    </source>
</evidence>
<dbReference type="InterPro" id="IPR012340">
    <property type="entry name" value="NA-bd_OB-fold"/>
</dbReference>
<dbReference type="EMBL" id="JAUBDI010000018">
    <property type="protein sequence ID" value="MDW0114542.1"/>
    <property type="molecule type" value="Genomic_DNA"/>
</dbReference>